<feature type="compositionally biased region" description="Basic residues" evidence="2">
    <location>
        <begin position="220"/>
        <end position="232"/>
    </location>
</feature>
<protein>
    <submittedName>
        <fullName evidence="3">Uncharacterized protein</fullName>
    </submittedName>
</protein>
<reference evidence="3" key="1">
    <citation type="submission" date="2021-03" db="EMBL/GenBank/DDBJ databases">
        <authorList>
            <person name="Tagirdzhanova G."/>
        </authorList>
    </citation>
    <scope>NUCLEOTIDE SEQUENCE</scope>
</reference>
<gene>
    <name evidence="3" type="ORF">HETSPECPRED_003402</name>
</gene>
<dbReference type="InterPro" id="IPR045861">
    <property type="entry name" value="CorA_cytoplasmic_dom"/>
</dbReference>
<evidence type="ECO:0000313" key="3">
    <source>
        <dbReference type="EMBL" id="CAF9904182.1"/>
    </source>
</evidence>
<keyword evidence="4" id="KW-1185">Reference proteome</keyword>
<dbReference type="PANTHER" id="PTHR46494:SF1">
    <property type="entry name" value="CORA FAMILY METAL ION TRANSPORTER (EUROFUNG)"/>
    <property type="match status" value="1"/>
</dbReference>
<dbReference type="OrthoDB" id="165352at2759"/>
<dbReference type="Proteomes" id="UP000664521">
    <property type="component" value="Unassembled WGS sequence"/>
</dbReference>
<feature type="region of interest" description="Disordered" evidence="2">
    <location>
        <begin position="210"/>
        <end position="261"/>
    </location>
</feature>
<organism evidence="3 4">
    <name type="scientific">Heterodermia speciosa</name>
    <dbReference type="NCBI Taxonomy" id="116794"/>
    <lineage>
        <taxon>Eukaryota</taxon>
        <taxon>Fungi</taxon>
        <taxon>Dikarya</taxon>
        <taxon>Ascomycota</taxon>
        <taxon>Pezizomycotina</taxon>
        <taxon>Lecanoromycetes</taxon>
        <taxon>OSLEUM clade</taxon>
        <taxon>Lecanoromycetidae</taxon>
        <taxon>Caliciales</taxon>
        <taxon>Physciaceae</taxon>
        <taxon>Heterodermia</taxon>
    </lineage>
</organism>
<sequence>MTDSQDISARDFSTPQRVSFSVQRPTHVDLEAQSPTHTHNTEASAVPPNSPPESVRQRRINRSNTVKSYRPERRGQSWQPGQEPGIDTSAPIDHYSPSAQPKLFELCQITTVDFSQTEMQQHELDNDTLEAFMAKPRPEWAACRWINVNGLSWDVVKLLGNHYGLHRLAIEDLMNPQNRTKADWYTDHTYMVLNLQKLIHLHSDSDCDSEYSDWDDQSTRQKKSARRRKNKKASMLSKATKPFRSKRSDRQPPKSQDTTADLNGYIDAHKSSSVEAPIAKVRTLQRYHGGSNEERIEFMEKHSALASKNIGVGVEQVSIFLMADNTVVAFFEHSADDIEEPILPRLRTPETILRRSSDASMLTQAILDAIIDMAIPVSTAYQDAIGELELDVLTEPHITHTTSLYVLTSEIGQFKSNISPIVNLVNALRDHKSEPISTPGILGQPPKLSSSSVTISPMTITYLGDVEDHCILMIQGLDQMRRAADNMIDLIFNTHSASGHGKRVANS</sequence>
<dbReference type="AlphaFoldDB" id="A0A8H3EEQ3"/>
<dbReference type="PANTHER" id="PTHR46494">
    <property type="entry name" value="CORA FAMILY METAL ION TRANSPORTER (EUROFUNG)"/>
    <property type="match status" value="1"/>
</dbReference>
<dbReference type="Gene3D" id="3.30.460.20">
    <property type="entry name" value="CorA soluble domain-like"/>
    <property type="match status" value="1"/>
</dbReference>
<dbReference type="SUPFAM" id="SSF143865">
    <property type="entry name" value="CorA soluble domain-like"/>
    <property type="match status" value="1"/>
</dbReference>
<feature type="compositionally biased region" description="Polar residues" evidence="2">
    <location>
        <begin position="33"/>
        <end position="43"/>
    </location>
</feature>
<accession>A0A8H3EEQ3</accession>
<feature type="compositionally biased region" description="Polar residues" evidence="2">
    <location>
        <begin position="1"/>
        <end position="24"/>
    </location>
</feature>
<name>A0A8H3EEQ3_9LECA</name>
<proteinExistence type="predicted"/>
<evidence type="ECO:0000256" key="2">
    <source>
        <dbReference type="SAM" id="MobiDB-lite"/>
    </source>
</evidence>
<feature type="region of interest" description="Disordered" evidence="2">
    <location>
        <begin position="1"/>
        <end position="95"/>
    </location>
</feature>
<dbReference type="GO" id="GO:0015095">
    <property type="term" value="F:magnesium ion transmembrane transporter activity"/>
    <property type="evidence" value="ECO:0007669"/>
    <property type="project" value="TreeGrafter"/>
</dbReference>
<comment type="caution">
    <text evidence="3">The sequence shown here is derived from an EMBL/GenBank/DDBJ whole genome shotgun (WGS) entry which is preliminary data.</text>
</comment>
<evidence type="ECO:0000256" key="1">
    <source>
        <dbReference type="ARBA" id="ARBA00004651"/>
    </source>
</evidence>
<dbReference type="EMBL" id="CAJPDS010000002">
    <property type="protein sequence ID" value="CAF9904182.1"/>
    <property type="molecule type" value="Genomic_DNA"/>
</dbReference>
<dbReference type="GO" id="GO:0050897">
    <property type="term" value="F:cobalt ion binding"/>
    <property type="evidence" value="ECO:0007669"/>
    <property type="project" value="TreeGrafter"/>
</dbReference>
<dbReference type="Gene3D" id="1.20.58.340">
    <property type="entry name" value="Magnesium transport protein CorA, transmembrane region"/>
    <property type="match status" value="1"/>
</dbReference>
<evidence type="ECO:0000313" key="4">
    <source>
        <dbReference type="Proteomes" id="UP000664521"/>
    </source>
</evidence>
<dbReference type="GO" id="GO:0000287">
    <property type="term" value="F:magnesium ion binding"/>
    <property type="evidence" value="ECO:0007669"/>
    <property type="project" value="TreeGrafter"/>
</dbReference>
<comment type="subcellular location">
    <subcellularLocation>
        <location evidence="1">Cell membrane</location>
        <topology evidence="1">Multi-pass membrane protein</topology>
    </subcellularLocation>
</comment>
<dbReference type="GO" id="GO:0015087">
    <property type="term" value="F:cobalt ion transmembrane transporter activity"/>
    <property type="evidence" value="ECO:0007669"/>
    <property type="project" value="TreeGrafter"/>
</dbReference>
<dbReference type="GO" id="GO:0005886">
    <property type="term" value="C:plasma membrane"/>
    <property type="evidence" value="ECO:0007669"/>
    <property type="project" value="UniProtKB-SubCell"/>
</dbReference>